<protein>
    <recommendedName>
        <fullName evidence="5">MYND-type domain-containing protein</fullName>
    </recommendedName>
</protein>
<name>A0A8H6XSK1_9AGAR</name>
<comment type="caution">
    <text evidence="6">The sequence shown here is derived from an EMBL/GenBank/DDBJ whole genome shotgun (WGS) entry which is preliminary data.</text>
</comment>
<dbReference type="Gene3D" id="6.10.140.2220">
    <property type="match status" value="1"/>
</dbReference>
<evidence type="ECO:0000256" key="1">
    <source>
        <dbReference type="ARBA" id="ARBA00022723"/>
    </source>
</evidence>
<dbReference type="InterPro" id="IPR002893">
    <property type="entry name" value="Znf_MYND"/>
</dbReference>
<sequence length="340" mass="38043">MSSLSPHVPSANTCANCDKHLRVIHGGTPRCDRCLPDDMTELKTCACHLARYCNAVCQKNDWETHRVACRTAMKNIEVARILGAEARHLSFVDWCKHSRTQFHFPALWALGAGTDADRTAELRQEFASRYSAEWKVPPAAPLCARIWIVDDGLPHGLESGDQLAEIIGMAKIRSQETKYRLINISTGWEKTSYGEQFAMAAYSALDVSLCPDRIVTRCLTLYVDVEEKRDGTFGKHTIRSAKMTSLPELRPLFHCDVLAAGSQIMRDTLFHRPNVLRTLIIDDALPFGRNIQGVAMDMSKAEENGREVNPDFLFLCHHSVVSVTIVLLFKCSAACAVFFE</sequence>
<organism evidence="6 7">
    <name type="scientific">Mycena sanguinolenta</name>
    <dbReference type="NCBI Taxonomy" id="230812"/>
    <lineage>
        <taxon>Eukaryota</taxon>
        <taxon>Fungi</taxon>
        <taxon>Dikarya</taxon>
        <taxon>Basidiomycota</taxon>
        <taxon>Agaricomycotina</taxon>
        <taxon>Agaricomycetes</taxon>
        <taxon>Agaricomycetidae</taxon>
        <taxon>Agaricales</taxon>
        <taxon>Marasmiineae</taxon>
        <taxon>Mycenaceae</taxon>
        <taxon>Mycena</taxon>
    </lineage>
</organism>
<evidence type="ECO:0000256" key="4">
    <source>
        <dbReference type="PROSITE-ProRule" id="PRU00134"/>
    </source>
</evidence>
<keyword evidence="3" id="KW-0862">Zinc</keyword>
<keyword evidence="7" id="KW-1185">Reference proteome</keyword>
<reference evidence="6" key="1">
    <citation type="submission" date="2020-05" db="EMBL/GenBank/DDBJ databases">
        <title>Mycena genomes resolve the evolution of fungal bioluminescence.</title>
        <authorList>
            <person name="Tsai I.J."/>
        </authorList>
    </citation>
    <scope>NUCLEOTIDE SEQUENCE</scope>
    <source>
        <strain evidence="6">160909Yilan</strain>
    </source>
</reference>
<gene>
    <name evidence="6" type="ORF">MSAN_01809900</name>
</gene>
<dbReference type="Proteomes" id="UP000623467">
    <property type="component" value="Unassembled WGS sequence"/>
</dbReference>
<evidence type="ECO:0000256" key="3">
    <source>
        <dbReference type="ARBA" id="ARBA00022833"/>
    </source>
</evidence>
<keyword evidence="2 4" id="KW-0863">Zinc-finger</keyword>
<feature type="domain" description="MYND-type" evidence="5">
    <location>
        <begin position="31"/>
        <end position="69"/>
    </location>
</feature>
<proteinExistence type="predicted"/>
<accession>A0A8H6XSK1</accession>
<evidence type="ECO:0000313" key="6">
    <source>
        <dbReference type="EMBL" id="KAF7346718.1"/>
    </source>
</evidence>
<dbReference type="Pfam" id="PF01753">
    <property type="entry name" value="zf-MYND"/>
    <property type="match status" value="1"/>
</dbReference>
<evidence type="ECO:0000259" key="5">
    <source>
        <dbReference type="PROSITE" id="PS50865"/>
    </source>
</evidence>
<dbReference type="PROSITE" id="PS50865">
    <property type="entry name" value="ZF_MYND_2"/>
    <property type="match status" value="1"/>
</dbReference>
<dbReference type="PROSITE" id="PS01360">
    <property type="entry name" value="ZF_MYND_1"/>
    <property type="match status" value="1"/>
</dbReference>
<dbReference type="GO" id="GO:0008270">
    <property type="term" value="F:zinc ion binding"/>
    <property type="evidence" value="ECO:0007669"/>
    <property type="project" value="UniProtKB-KW"/>
</dbReference>
<evidence type="ECO:0000256" key="2">
    <source>
        <dbReference type="ARBA" id="ARBA00022771"/>
    </source>
</evidence>
<dbReference type="EMBL" id="JACAZH010000018">
    <property type="protein sequence ID" value="KAF7346718.1"/>
    <property type="molecule type" value="Genomic_DNA"/>
</dbReference>
<keyword evidence="1" id="KW-0479">Metal-binding</keyword>
<dbReference type="SUPFAM" id="SSF144232">
    <property type="entry name" value="HIT/MYND zinc finger-like"/>
    <property type="match status" value="1"/>
</dbReference>
<dbReference type="AlphaFoldDB" id="A0A8H6XSK1"/>
<evidence type="ECO:0000313" key="7">
    <source>
        <dbReference type="Proteomes" id="UP000623467"/>
    </source>
</evidence>
<dbReference type="OrthoDB" id="2879978at2759"/>